<evidence type="ECO:0000313" key="2">
    <source>
        <dbReference type="Proteomes" id="UP000250223"/>
    </source>
</evidence>
<protein>
    <submittedName>
        <fullName evidence="1">Ferrichrome-binding periplasmic protein</fullName>
    </submittedName>
</protein>
<dbReference type="AlphaFoldDB" id="A0A239ZU48"/>
<sequence>MKMYDMAGGDYVFKYVEKDKSGANSIIFEDFYAKSSNTYIYVCELMGKTRPKNIDEFVKQVSIMKNMKSIKNGELRVSQPCWYQSVDKLDEIIEDLAAIYH</sequence>
<dbReference type="RefSeq" id="WP_096635641.1">
    <property type="nucleotide sequence ID" value="NZ_JAHLNT010000024.1"/>
</dbReference>
<proteinExistence type="predicted"/>
<reference evidence="1 2" key="1">
    <citation type="submission" date="2018-06" db="EMBL/GenBank/DDBJ databases">
        <authorList>
            <consortium name="Pathogen Informatics"/>
            <person name="Doyle S."/>
        </authorList>
    </citation>
    <scope>NUCLEOTIDE SEQUENCE [LARGE SCALE GENOMIC DNA]</scope>
    <source>
        <strain evidence="1 2">NCTC13028</strain>
    </source>
</reference>
<name>A0A239ZU48_CLOCO</name>
<evidence type="ECO:0000313" key="1">
    <source>
        <dbReference type="EMBL" id="SQB33520.1"/>
    </source>
</evidence>
<dbReference type="Proteomes" id="UP000250223">
    <property type="component" value="Unassembled WGS sequence"/>
</dbReference>
<dbReference type="GeneID" id="70576905"/>
<organism evidence="1 2">
    <name type="scientific">Clostridium cochlearium</name>
    <dbReference type="NCBI Taxonomy" id="1494"/>
    <lineage>
        <taxon>Bacteria</taxon>
        <taxon>Bacillati</taxon>
        <taxon>Bacillota</taxon>
        <taxon>Clostridia</taxon>
        <taxon>Eubacteriales</taxon>
        <taxon>Clostridiaceae</taxon>
        <taxon>Clostridium</taxon>
    </lineage>
</organism>
<dbReference type="EMBL" id="UAWC01000001">
    <property type="protein sequence ID" value="SQB33520.1"/>
    <property type="molecule type" value="Genomic_DNA"/>
</dbReference>
<accession>A0A239ZU48</accession>
<gene>
    <name evidence="1" type="ORF">NCTC13028_00513</name>
</gene>